<evidence type="ECO:0000313" key="2">
    <source>
        <dbReference type="EMBL" id="WRL62131.1"/>
    </source>
</evidence>
<feature type="compositionally biased region" description="Polar residues" evidence="1">
    <location>
        <begin position="67"/>
        <end position="81"/>
    </location>
</feature>
<proteinExistence type="predicted"/>
<gene>
    <name evidence="2" type="ORF">U6N30_18995</name>
</gene>
<dbReference type="EMBL" id="CP141261">
    <property type="protein sequence ID" value="WRL62131.1"/>
    <property type="molecule type" value="Genomic_DNA"/>
</dbReference>
<dbReference type="Proteomes" id="UP001324287">
    <property type="component" value="Chromosome"/>
</dbReference>
<accession>A0ABZ1AX93</accession>
<protein>
    <submittedName>
        <fullName evidence="2">Uncharacterized protein</fullName>
    </submittedName>
</protein>
<name>A0ABZ1AX93_9ACTN</name>
<organism evidence="2 3">
    <name type="scientific">Blastococcus brunescens</name>
    <dbReference type="NCBI Taxonomy" id="1564165"/>
    <lineage>
        <taxon>Bacteria</taxon>
        <taxon>Bacillati</taxon>
        <taxon>Actinomycetota</taxon>
        <taxon>Actinomycetes</taxon>
        <taxon>Geodermatophilales</taxon>
        <taxon>Geodermatophilaceae</taxon>
        <taxon>Blastococcus</taxon>
    </lineage>
</organism>
<evidence type="ECO:0000313" key="3">
    <source>
        <dbReference type="Proteomes" id="UP001324287"/>
    </source>
</evidence>
<reference evidence="2 3" key="1">
    <citation type="submission" date="2023-12" db="EMBL/GenBank/DDBJ databases">
        <title>Blastococcus brunescens sp. nov., an actonobacterium isolated from sandstone collected in sahara desert.</title>
        <authorList>
            <person name="Gtari M."/>
            <person name="Ghodhbane F."/>
        </authorList>
    </citation>
    <scope>NUCLEOTIDE SEQUENCE [LARGE SCALE GENOMIC DNA]</scope>
    <source>
        <strain evidence="2 3">BMG 8361</strain>
    </source>
</reference>
<sequence>MLAGQGDESLGVLEQPLLPSRATARKKSSIPDGDTRVSMRTDSSPSRRSACGVPRGTSRKAPGRATVSASPIQTATLPERT</sequence>
<evidence type="ECO:0000256" key="1">
    <source>
        <dbReference type="SAM" id="MobiDB-lite"/>
    </source>
</evidence>
<dbReference type="RefSeq" id="WP_324273486.1">
    <property type="nucleotide sequence ID" value="NZ_CP141261.1"/>
</dbReference>
<keyword evidence="3" id="KW-1185">Reference proteome</keyword>
<feature type="region of interest" description="Disordered" evidence="1">
    <location>
        <begin position="1"/>
        <end position="81"/>
    </location>
</feature>